<dbReference type="Proteomes" id="UP000216033">
    <property type="component" value="Unassembled WGS sequence"/>
</dbReference>
<dbReference type="EMBL" id="NDFP01000021">
    <property type="protein sequence ID" value="PAL20547.1"/>
    <property type="molecule type" value="Genomic_DNA"/>
</dbReference>
<proteinExistence type="predicted"/>
<evidence type="ECO:0000313" key="2">
    <source>
        <dbReference type="Proteomes" id="UP000216033"/>
    </source>
</evidence>
<protein>
    <submittedName>
        <fullName evidence="1">Uncharacterized protein</fullName>
    </submittedName>
</protein>
<organism evidence="1 2">
    <name type="scientific">Acetobacter syzygii</name>
    <dbReference type="NCBI Taxonomy" id="146476"/>
    <lineage>
        <taxon>Bacteria</taxon>
        <taxon>Pseudomonadati</taxon>
        <taxon>Pseudomonadota</taxon>
        <taxon>Alphaproteobacteria</taxon>
        <taxon>Acetobacterales</taxon>
        <taxon>Acetobacteraceae</taxon>
        <taxon>Acetobacter</taxon>
    </lineage>
</organism>
<keyword evidence="2" id="KW-1185">Reference proteome</keyword>
<dbReference type="RefSeq" id="WP_095352013.1">
    <property type="nucleotide sequence ID" value="NZ_JABUNT010000025.1"/>
</dbReference>
<comment type="caution">
    <text evidence="1">The sequence shown here is derived from an EMBL/GenBank/DDBJ whole genome shotgun (WGS) entry which is preliminary data.</text>
</comment>
<gene>
    <name evidence="1" type="ORF">B9K05_12940</name>
</gene>
<accession>A0A270B6B4</accession>
<reference evidence="1 2" key="1">
    <citation type="submission" date="2017-04" db="EMBL/GenBank/DDBJ databases">
        <title>Kefir bacterial isolates.</title>
        <authorList>
            <person name="Kim Y."/>
            <person name="Blasche S."/>
            <person name="Patil K.R."/>
        </authorList>
    </citation>
    <scope>NUCLEOTIDE SEQUENCE [LARGE SCALE GENOMIC DNA]</scope>
    <source>
        <strain evidence="1 2">KR-2</strain>
    </source>
</reference>
<name>A0A270B6B4_9PROT</name>
<sequence length="231" mass="26142">MTQKPANVLQKCRRAEFDEDPLLSSAGEAMRNDLTVLFEHPEVFSRTLLTEGLGYEIPWTSVRYKQDGRTGTGLVISGARRGDNWDLSQDIVVFDSWLGEIGTFITLKADKDMVEFSVTLPGFGPRQPKKPVLLREYAQALEAWMTSPRLQDEWLEHNAKGTMPQTFIELCFGTDRRRGLVIAGDRLPSGEWNFSGDLVLLYPSGFEQPQNVWNASKVEVLFDGDQSRVIR</sequence>
<evidence type="ECO:0000313" key="1">
    <source>
        <dbReference type="EMBL" id="PAL20547.1"/>
    </source>
</evidence>
<dbReference type="AlphaFoldDB" id="A0A270B6B4"/>